<dbReference type="SUPFAM" id="SSF49344">
    <property type="entry name" value="CBD9-like"/>
    <property type="match status" value="1"/>
</dbReference>
<organism evidence="1 2">
    <name type="scientific">Cryphonectria parasitica (strain ATCC 38755 / EP155)</name>
    <dbReference type="NCBI Taxonomy" id="660469"/>
    <lineage>
        <taxon>Eukaryota</taxon>
        <taxon>Fungi</taxon>
        <taxon>Dikarya</taxon>
        <taxon>Ascomycota</taxon>
        <taxon>Pezizomycotina</taxon>
        <taxon>Sordariomycetes</taxon>
        <taxon>Sordariomycetidae</taxon>
        <taxon>Diaporthales</taxon>
        <taxon>Cryphonectriaceae</taxon>
        <taxon>Cryphonectria-Endothia species complex</taxon>
        <taxon>Cryphonectria</taxon>
    </lineage>
</organism>
<reference evidence="1" key="1">
    <citation type="journal article" date="2020" name="Phytopathology">
        <title>Genome sequence of the chestnut blight fungus Cryphonectria parasitica EP155: A fundamental resource for an archetypical invasive plant pathogen.</title>
        <authorList>
            <person name="Crouch J.A."/>
            <person name="Dawe A."/>
            <person name="Aerts A."/>
            <person name="Barry K."/>
            <person name="Churchill A.C.L."/>
            <person name="Grimwood J."/>
            <person name="Hillman B."/>
            <person name="Milgroom M.G."/>
            <person name="Pangilinan J."/>
            <person name="Smith M."/>
            <person name="Salamov A."/>
            <person name="Schmutz J."/>
            <person name="Yadav J."/>
            <person name="Grigoriev I.V."/>
            <person name="Nuss D."/>
        </authorList>
    </citation>
    <scope>NUCLEOTIDE SEQUENCE</scope>
    <source>
        <strain evidence="1">EP155</strain>
    </source>
</reference>
<comment type="caution">
    <text evidence="1">The sequence shown here is derived from an EMBL/GenBank/DDBJ whole genome shotgun (WGS) entry which is preliminary data.</text>
</comment>
<dbReference type="EMBL" id="MU032349">
    <property type="protein sequence ID" value="KAF3763453.1"/>
    <property type="molecule type" value="Genomic_DNA"/>
</dbReference>
<keyword evidence="2" id="KW-1185">Reference proteome</keyword>
<gene>
    <name evidence="1" type="ORF">M406DRAFT_279552</name>
</gene>
<dbReference type="AlphaFoldDB" id="A0A9P4XYQ2"/>
<dbReference type="CDD" id="cd09620">
    <property type="entry name" value="CBM9_like_3"/>
    <property type="match status" value="1"/>
</dbReference>
<dbReference type="Proteomes" id="UP000803844">
    <property type="component" value="Unassembled WGS sequence"/>
</dbReference>
<accession>A0A9P4XYQ2</accession>
<name>A0A9P4XYQ2_CRYP1</name>
<protein>
    <recommendedName>
        <fullName evidence="3">Carbohydrate-binding domain-containing protein</fullName>
    </recommendedName>
</protein>
<sequence length="213" mass="24097">MARGLDVPSLDVPECPAVGTVAYNTSVPNNDTAAFPETKASLCYDDSFIRITFTALQEEYFYYNNSVPTNGDIYDYEVMEAFIYRGVNDPQTYLEFEVAPNNVTFSAWIYNPSKVRATGAAFTGAYITSLVADQLSANTTIVRSEDLWYSHVQIPLGFFNVDTGKAKGTRWRMNFFRTVTSAELFPTQYYGAWNPPNETNFHMTPFFGHVYFV</sequence>
<evidence type="ECO:0008006" key="3">
    <source>
        <dbReference type="Google" id="ProtNLM"/>
    </source>
</evidence>
<evidence type="ECO:0000313" key="2">
    <source>
        <dbReference type="Proteomes" id="UP000803844"/>
    </source>
</evidence>
<dbReference type="OrthoDB" id="61321at2759"/>
<dbReference type="GeneID" id="63835513"/>
<dbReference type="RefSeq" id="XP_040774414.1">
    <property type="nucleotide sequence ID" value="XM_040918384.1"/>
</dbReference>
<evidence type="ECO:0000313" key="1">
    <source>
        <dbReference type="EMBL" id="KAF3763453.1"/>
    </source>
</evidence>
<proteinExistence type="predicted"/>
<dbReference type="Gene3D" id="2.60.40.1190">
    <property type="match status" value="1"/>
</dbReference>